<keyword evidence="12" id="KW-1185">Reference proteome</keyword>
<comment type="caution">
    <text evidence="11">The sequence shown here is derived from an EMBL/GenBank/DDBJ whole genome shotgun (WGS) entry which is preliminary data.</text>
</comment>
<evidence type="ECO:0000313" key="11">
    <source>
        <dbReference type="EMBL" id="KAA8497237.1"/>
    </source>
</evidence>
<name>A0A5J4Z3M2_PORPP</name>
<dbReference type="InterPro" id="IPR031322">
    <property type="entry name" value="Shikimate/glucono_kinase"/>
</dbReference>
<sequence length="270" mass="29552">MDALVAFGVHLGGLRGRRHGLVRTGEVDACDGIVGAQRARALTCRRRRVRVAMSSASEDDTRHPVSEADEKAFRDLSERLRRTNVYFVGMMGSGKSSVGKLFAQRLKYRFLDTDVTIERLTKSSITELFANSGEAAFRELETAVLAEMASYTDAVISTGGGIVLNTKNWSFLQTGLVCWLDVPVDVLVQRLADDTTRPLLQGQDPAQKLSEILAKREAMYKNADVHVPVTEAMSNEAIAQEACRLITNFVKANPPKSAALYPGKMGSLDS</sequence>
<dbReference type="GO" id="GO:0008652">
    <property type="term" value="P:amino acid biosynthetic process"/>
    <property type="evidence" value="ECO:0007669"/>
    <property type="project" value="UniProtKB-KW"/>
</dbReference>
<evidence type="ECO:0000256" key="7">
    <source>
        <dbReference type="ARBA" id="ARBA00022777"/>
    </source>
</evidence>
<dbReference type="InterPro" id="IPR027417">
    <property type="entry name" value="P-loop_NTPase"/>
</dbReference>
<comment type="pathway">
    <text evidence="1">Metabolic intermediate biosynthesis; chorismate biosynthesis; chorismate from D-erythrose 4-phosphate and phosphoenolpyruvate: step 5/7.</text>
</comment>
<evidence type="ECO:0000256" key="5">
    <source>
        <dbReference type="ARBA" id="ARBA00022679"/>
    </source>
</evidence>
<evidence type="ECO:0000256" key="3">
    <source>
        <dbReference type="ARBA" id="ARBA00012154"/>
    </source>
</evidence>
<evidence type="ECO:0000256" key="8">
    <source>
        <dbReference type="ARBA" id="ARBA00022840"/>
    </source>
</evidence>
<dbReference type="GO" id="GO:0005524">
    <property type="term" value="F:ATP binding"/>
    <property type="evidence" value="ECO:0007669"/>
    <property type="project" value="UniProtKB-KW"/>
</dbReference>
<dbReference type="PANTHER" id="PTHR21087:SF16">
    <property type="entry name" value="SHIKIMATE KINASE 1, CHLOROPLASTIC"/>
    <property type="match status" value="1"/>
</dbReference>
<keyword evidence="4" id="KW-0028">Amino-acid biosynthesis</keyword>
<dbReference type="GO" id="GO:0005829">
    <property type="term" value="C:cytosol"/>
    <property type="evidence" value="ECO:0007669"/>
    <property type="project" value="TreeGrafter"/>
</dbReference>
<dbReference type="OrthoDB" id="197068at2759"/>
<evidence type="ECO:0000313" key="12">
    <source>
        <dbReference type="Proteomes" id="UP000324585"/>
    </source>
</evidence>
<dbReference type="PANTHER" id="PTHR21087">
    <property type="entry name" value="SHIKIMATE KINASE"/>
    <property type="match status" value="1"/>
</dbReference>
<dbReference type="CDD" id="cd00464">
    <property type="entry name" value="SK"/>
    <property type="match status" value="1"/>
</dbReference>
<dbReference type="OMA" id="CEPEVIM"/>
<dbReference type="UniPathway" id="UPA00053">
    <property type="reaction ID" value="UER00088"/>
</dbReference>
<dbReference type="Gene3D" id="3.40.50.300">
    <property type="entry name" value="P-loop containing nucleotide triphosphate hydrolases"/>
    <property type="match status" value="1"/>
</dbReference>
<keyword evidence="6" id="KW-0547">Nucleotide-binding</keyword>
<evidence type="ECO:0000256" key="10">
    <source>
        <dbReference type="ARBA" id="ARBA00048567"/>
    </source>
</evidence>
<evidence type="ECO:0000256" key="1">
    <source>
        <dbReference type="ARBA" id="ARBA00004842"/>
    </source>
</evidence>
<dbReference type="PROSITE" id="PS01128">
    <property type="entry name" value="SHIKIMATE_KINASE"/>
    <property type="match status" value="1"/>
</dbReference>
<keyword evidence="9" id="KW-0057">Aromatic amino acid biosynthesis</keyword>
<proteinExistence type="inferred from homology"/>
<dbReference type="EMBL" id="VRMN01000002">
    <property type="protein sequence ID" value="KAA8497237.1"/>
    <property type="molecule type" value="Genomic_DNA"/>
</dbReference>
<evidence type="ECO:0000256" key="2">
    <source>
        <dbReference type="ARBA" id="ARBA00006997"/>
    </source>
</evidence>
<organism evidence="11 12">
    <name type="scientific">Porphyridium purpureum</name>
    <name type="common">Red alga</name>
    <name type="synonym">Porphyridium cruentum</name>
    <dbReference type="NCBI Taxonomy" id="35688"/>
    <lineage>
        <taxon>Eukaryota</taxon>
        <taxon>Rhodophyta</taxon>
        <taxon>Bangiophyceae</taxon>
        <taxon>Porphyridiales</taxon>
        <taxon>Porphyridiaceae</taxon>
        <taxon>Porphyridium</taxon>
    </lineage>
</organism>
<dbReference type="InterPro" id="IPR000623">
    <property type="entry name" value="Shikimate_kinase/TSH1"/>
</dbReference>
<dbReference type="Pfam" id="PF01202">
    <property type="entry name" value="SKI"/>
    <property type="match status" value="1"/>
</dbReference>
<gene>
    <name evidence="11" type="ORF">FVE85_0966</name>
</gene>
<dbReference type="PRINTS" id="PR01100">
    <property type="entry name" value="SHIKIMTKNASE"/>
</dbReference>
<dbReference type="EC" id="2.7.1.71" evidence="3"/>
<dbReference type="HAMAP" id="MF_00109">
    <property type="entry name" value="Shikimate_kinase"/>
    <property type="match status" value="1"/>
</dbReference>
<keyword evidence="5" id="KW-0808">Transferase</keyword>
<dbReference type="AlphaFoldDB" id="A0A5J4Z3M2"/>
<dbReference type="GO" id="GO:0004765">
    <property type="term" value="F:shikimate kinase activity"/>
    <property type="evidence" value="ECO:0007669"/>
    <property type="project" value="UniProtKB-EC"/>
</dbReference>
<evidence type="ECO:0000256" key="4">
    <source>
        <dbReference type="ARBA" id="ARBA00022605"/>
    </source>
</evidence>
<reference evidence="12" key="1">
    <citation type="journal article" date="2019" name="Nat. Commun.">
        <title>Expansion of phycobilisome linker gene families in mesophilic red algae.</title>
        <authorList>
            <person name="Lee J."/>
            <person name="Kim D."/>
            <person name="Bhattacharya D."/>
            <person name="Yoon H.S."/>
        </authorList>
    </citation>
    <scope>NUCLEOTIDE SEQUENCE [LARGE SCALE GENOMIC DNA]</scope>
    <source>
        <strain evidence="12">CCMP 1328</strain>
    </source>
</reference>
<evidence type="ECO:0000256" key="6">
    <source>
        <dbReference type="ARBA" id="ARBA00022741"/>
    </source>
</evidence>
<accession>A0A5J4Z3M2</accession>
<dbReference type="InterPro" id="IPR023000">
    <property type="entry name" value="Shikimate_kinase_CS"/>
</dbReference>
<keyword evidence="7 11" id="KW-0418">Kinase</keyword>
<dbReference type="GO" id="GO:0009073">
    <property type="term" value="P:aromatic amino acid family biosynthetic process"/>
    <property type="evidence" value="ECO:0007669"/>
    <property type="project" value="UniProtKB-KW"/>
</dbReference>
<protein>
    <recommendedName>
        <fullName evidence="3">shikimate kinase</fullName>
        <ecNumber evidence="3">2.7.1.71</ecNumber>
    </recommendedName>
</protein>
<evidence type="ECO:0000256" key="9">
    <source>
        <dbReference type="ARBA" id="ARBA00023141"/>
    </source>
</evidence>
<comment type="catalytic activity">
    <reaction evidence="10">
        <text>shikimate + ATP = 3-phosphoshikimate + ADP + H(+)</text>
        <dbReference type="Rhea" id="RHEA:13121"/>
        <dbReference type="ChEBI" id="CHEBI:15378"/>
        <dbReference type="ChEBI" id="CHEBI:30616"/>
        <dbReference type="ChEBI" id="CHEBI:36208"/>
        <dbReference type="ChEBI" id="CHEBI:145989"/>
        <dbReference type="ChEBI" id="CHEBI:456216"/>
        <dbReference type="EC" id="2.7.1.71"/>
    </reaction>
</comment>
<comment type="similarity">
    <text evidence="2">Belongs to the shikimate kinase family.</text>
</comment>
<dbReference type="GO" id="GO:0009423">
    <property type="term" value="P:chorismate biosynthetic process"/>
    <property type="evidence" value="ECO:0007669"/>
    <property type="project" value="UniProtKB-UniPathway"/>
</dbReference>
<dbReference type="SUPFAM" id="SSF52540">
    <property type="entry name" value="P-loop containing nucleoside triphosphate hydrolases"/>
    <property type="match status" value="1"/>
</dbReference>
<dbReference type="Proteomes" id="UP000324585">
    <property type="component" value="Unassembled WGS sequence"/>
</dbReference>
<keyword evidence="8" id="KW-0067">ATP-binding</keyword>